<dbReference type="InterPro" id="IPR021109">
    <property type="entry name" value="Peptidase_aspartic_dom_sf"/>
</dbReference>
<dbReference type="PROSITE" id="PS00502">
    <property type="entry name" value="POLYGALACTURONASE"/>
    <property type="match status" value="1"/>
</dbReference>
<keyword evidence="5 9" id="KW-0378">Hydrolase</keyword>
<evidence type="ECO:0000313" key="11">
    <source>
        <dbReference type="EMBL" id="WJZ95181.1"/>
    </source>
</evidence>
<keyword evidence="7" id="KW-0961">Cell wall biogenesis/degradation</keyword>
<dbReference type="Pfam" id="PF00295">
    <property type="entry name" value="Glyco_hydro_28"/>
    <property type="match status" value="1"/>
</dbReference>
<evidence type="ECO:0000256" key="1">
    <source>
        <dbReference type="ARBA" id="ARBA00004191"/>
    </source>
</evidence>
<dbReference type="InterPro" id="IPR011050">
    <property type="entry name" value="Pectin_lyase_fold/virulence"/>
</dbReference>
<proteinExistence type="inferred from homology"/>
<organism evidence="11 12">
    <name type="scientific">Vitis vinifera</name>
    <name type="common">Grape</name>
    <dbReference type="NCBI Taxonomy" id="29760"/>
    <lineage>
        <taxon>Eukaryota</taxon>
        <taxon>Viridiplantae</taxon>
        <taxon>Streptophyta</taxon>
        <taxon>Embryophyta</taxon>
        <taxon>Tracheophyta</taxon>
        <taxon>Spermatophyta</taxon>
        <taxon>Magnoliopsida</taxon>
        <taxon>eudicotyledons</taxon>
        <taxon>Gunneridae</taxon>
        <taxon>Pentapetalae</taxon>
        <taxon>rosids</taxon>
        <taxon>Vitales</taxon>
        <taxon>Vitaceae</taxon>
        <taxon>Viteae</taxon>
        <taxon>Vitis</taxon>
    </lineage>
</organism>
<dbReference type="Gene3D" id="2.160.20.10">
    <property type="entry name" value="Single-stranded right-handed beta-helix, Pectin lyase-like"/>
    <property type="match status" value="1"/>
</dbReference>
<dbReference type="PANTHER" id="PTHR31375">
    <property type="match status" value="1"/>
</dbReference>
<dbReference type="InterPro" id="IPR006626">
    <property type="entry name" value="PbH1"/>
</dbReference>
<keyword evidence="3" id="KW-0134">Cell wall</keyword>
<keyword evidence="6 9" id="KW-0326">Glycosidase</keyword>
<feature type="compositionally biased region" description="Low complexity" evidence="10">
    <location>
        <begin position="212"/>
        <end position="228"/>
    </location>
</feature>
<dbReference type="InterPro" id="IPR012334">
    <property type="entry name" value="Pectin_lyas_fold"/>
</dbReference>
<evidence type="ECO:0000256" key="6">
    <source>
        <dbReference type="ARBA" id="ARBA00023295"/>
    </source>
</evidence>
<comment type="subcellular location">
    <subcellularLocation>
        <location evidence="1">Secreted</location>
        <location evidence="1">Cell wall</location>
    </subcellularLocation>
</comment>
<reference evidence="11 12" key="1">
    <citation type="journal article" date="2023" name="Hortic Res">
        <title>The complete reference genome for grapevine (Vitis vinifera L.) genetics and breeding.</title>
        <authorList>
            <person name="Shi X."/>
            <person name="Cao S."/>
            <person name="Wang X."/>
            <person name="Huang S."/>
            <person name="Wang Y."/>
            <person name="Liu Z."/>
            <person name="Liu W."/>
            <person name="Leng X."/>
            <person name="Peng Y."/>
            <person name="Wang N."/>
            <person name="Wang Y."/>
            <person name="Ma Z."/>
            <person name="Xu X."/>
            <person name="Zhang F."/>
            <person name="Xue H."/>
            <person name="Zhong H."/>
            <person name="Wang Y."/>
            <person name="Zhang K."/>
            <person name="Velt A."/>
            <person name="Avia K."/>
            <person name="Holtgrawe D."/>
            <person name="Grimplet J."/>
            <person name="Matus J.T."/>
            <person name="Ware D."/>
            <person name="Wu X."/>
            <person name="Wang H."/>
            <person name="Liu C."/>
            <person name="Fang Y."/>
            <person name="Rustenholz C."/>
            <person name="Cheng Z."/>
            <person name="Xiao H."/>
            <person name="Zhou Y."/>
        </authorList>
    </citation>
    <scope>NUCLEOTIDE SEQUENCE [LARGE SCALE GENOMIC DNA]</scope>
    <source>
        <strain evidence="12">cv. Pinot noir / PN40024</strain>
        <tissue evidence="11">Leaf</tissue>
    </source>
</reference>
<feature type="region of interest" description="Disordered" evidence="10">
    <location>
        <begin position="210"/>
        <end position="235"/>
    </location>
</feature>
<keyword evidence="12" id="KW-1185">Reference proteome</keyword>
<dbReference type="InterPro" id="IPR000743">
    <property type="entry name" value="Glyco_hydro_28"/>
</dbReference>
<evidence type="ECO:0000256" key="9">
    <source>
        <dbReference type="RuleBase" id="RU361169"/>
    </source>
</evidence>
<dbReference type="Gene3D" id="2.40.70.10">
    <property type="entry name" value="Acid Proteases"/>
    <property type="match status" value="1"/>
</dbReference>
<keyword evidence="4" id="KW-0964">Secreted</keyword>
<evidence type="ECO:0000256" key="3">
    <source>
        <dbReference type="ARBA" id="ARBA00022512"/>
    </source>
</evidence>
<feature type="active site" evidence="8">
    <location>
        <position position="154"/>
    </location>
</feature>
<dbReference type="Proteomes" id="UP001227230">
    <property type="component" value="Chromosome 9"/>
</dbReference>
<dbReference type="CDD" id="cd00303">
    <property type="entry name" value="retropepsin_like"/>
    <property type="match status" value="1"/>
</dbReference>
<evidence type="ECO:0008006" key="13">
    <source>
        <dbReference type="Google" id="ProtNLM"/>
    </source>
</evidence>
<evidence type="ECO:0000256" key="8">
    <source>
        <dbReference type="PROSITE-ProRule" id="PRU10052"/>
    </source>
</evidence>
<evidence type="ECO:0000256" key="5">
    <source>
        <dbReference type="ARBA" id="ARBA00022801"/>
    </source>
</evidence>
<protein>
    <recommendedName>
        <fullName evidence="13">Polygalacturonase</fullName>
    </recommendedName>
</protein>
<evidence type="ECO:0000313" key="12">
    <source>
        <dbReference type="Proteomes" id="UP001227230"/>
    </source>
</evidence>
<evidence type="ECO:0000256" key="7">
    <source>
        <dbReference type="ARBA" id="ARBA00023316"/>
    </source>
</evidence>
<name>A0ABY9CJ81_VITVI</name>
<dbReference type="SUPFAM" id="SSF50630">
    <property type="entry name" value="Acid proteases"/>
    <property type="match status" value="1"/>
</dbReference>
<evidence type="ECO:0000256" key="4">
    <source>
        <dbReference type="ARBA" id="ARBA00022525"/>
    </source>
</evidence>
<gene>
    <name evidence="11" type="ORF">VitviT2T_013970</name>
</gene>
<dbReference type="SUPFAM" id="SSF51126">
    <property type="entry name" value="Pectin lyase-like"/>
    <property type="match status" value="1"/>
</dbReference>
<comment type="similarity">
    <text evidence="2 9">Belongs to the glycosyl hydrolase 28 family.</text>
</comment>
<dbReference type="EMBL" id="CP126656">
    <property type="protein sequence ID" value="WJZ95181.1"/>
    <property type="molecule type" value="Genomic_DNA"/>
</dbReference>
<accession>A0ABY9CJ81</accession>
<sequence>MVTLSSFSSTTNASSPLYDVMNYGAVGDGKTDDSQGLTLTGSGTIDGQGAGSWQDRTGVAALKFYTCPDLVLQGLTHINPQKAHIILTKCDGANINSITISAPEDAPNMDGIDIGGSNHVQVQNSKIGTGDDCIAISARSSFVNITGVKCGPGHGISIGSLGNLGSGDFDTVSEVHVRSCNFTGNNTPGVRIKTWQVKYHKRSSFNLEPKKTVSTNSTVTSRPPSSTPAIRRLSPTELKERRDKGLCFNCDKKFAPGHWCKKLFFIEGCWLEEDSGDGIGDIEEKEDKDELEISLHAMAGSPAPQTMQIHGVINQQSLVVLIDSGSTHNFIEERLAEKLGLTCNRKERFNVKVACGERISCK</sequence>
<evidence type="ECO:0000256" key="2">
    <source>
        <dbReference type="ARBA" id="ARBA00008834"/>
    </source>
</evidence>
<dbReference type="SMART" id="SM00710">
    <property type="entry name" value="PbH1"/>
    <property type="match status" value="3"/>
</dbReference>
<evidence type="ECO:0000256" key="10">
    <source>
        <dbReference type="SAM" id="MobiDB-lite"/>
    </source>
</evidence>